<proteinExistence type="predicted"/>
<evidence type="ECO:0000256" key="7">
    <source>
        <dbReference type="SAM" id="Phobius"/>
    </source>
</evidence>
<keyword evidence="3 7" id="KW-0812">Transmembrane</keyword>
<evidence type="ECO:0000256" key="1">
    <source>
        <dbReference type="ARBA" id="ARBA00004141"/>
    </source>
</evidence>
<evidence type="ECO:0000313" key="8">
    <source>
        <dbReference type="EMBL" id="KAJ5204255.1"/>
    </source>
</evidence>
<dbReference type="RefSeq" id="XP_058308734.1">
    <property type="nucleotide sequence ID" value="XM_058452196.1"/>
</dbReference>
<dbReference type="GO" id="GO:0022857">
    <property type="term" value="F:transmembrane transporter activity"/>
    <property type="evidence" value="ECO:0007669"/>
    <property type="project" value="InterPro"/>
</dbReference>
<feature type="compositionally biased region" description="Basic and acidic residues" evidence="6">
    <location>
        <begin position="214"/>
        <end position="233"/>
    </location>
</feature>
<feature type="transmembrane region" description="Helical" evidence="7">
    <location>
        <begin position="77"/>
        <end position="97"/>
    </location>
</feature>
<feature type="transmembrane region" description="Helical" evidence="7">
    <location>
        <begin position="23"/>
        <end position="46"/>
    </location>
</feature>
<evidence type="ECO:0000313" key="9">
    <source>
        <dbReference type="Proteomes" id="UP001150904"/>
    </source>
</evidence>
<reference evidence="8" key="2">
    <citation type="journal article" date="2023" name="IMA Fungus">
        <title>Comparative genomic study of the Penicillium genus elucidates a diverse pangenome and 15 lateral gene transfer events.</title>
        <authorList>
            <person name="Petersen C."/>
            <person name="Sorensen T."/>
            <person name="Nielsen M.R."/>
            <person name="Sondergaard T.E."/>
            <person name="Sorensen J.L."/>
            <person name="Fitzpatrick D.A."/>
            <person name="Frisvad J.C."/>
            <person name="Nielsen K.L."/>
        </authorList>
    </citation>
    <scope>NUCLEOTIDE SEQUENCE</scope>
    <source>
        <strain evidence="8">IBT 15544</strain>
    </source>
</reference>
<keyword evidence="9" id="KW-1185">Reference proteome</keyword>
<comment type="caution">
    <text evidence="8">The sequence shown here is derived from an EMBL/GenBank/DDBJ whole genome shotgun (WGS) entry which is preliminary data.</text>
</comment>
<dbReference type="EMBL" id="JAPQKR010000012">
    <property type="protein sequence ID" value="KAJ5204255.1"/>
    <property type="molecule type" value="Genomic_DNA"/>
</dbReference>
<evidence type="ECO:0000256" key="3">
    <source>
        <dbReference type="ARBA" id="ARBA00022692"/>
    </source>
</evidence>
<sequence length="233" mass="25078">MLANIASAQPVPTIVKSATGNSVGAFCLLIPLIVLGLICGLGCVTATSRATWAFARDGAIPGSRWWKTVNERFQIPLNSLLLGMVVELLLGLIYFGSSAAFNAFSGVGVIFLTLSYACPVAVSLILRGRQDIQRGSFNLGSLGYFCNIICIAWCLLAIPLFSMPTSVPVTTNTMNYASVVFIRFVSISGVWYGAWGRKNYIGPALDQLDGESGSFHEEPEEKEGDKDFTNDAF</sequence>
<keyword evidence="2" id="KW-0813">Transport</keyword>
<dbReference type="Pfam" id="PF13520">
    <property type="entry name" value="AA_permease_2"/>
    <property type="match status" value="1"/>
</dbReference>
<feature type="transmembrane region" description="Helical" evidence="7">
    <location>
        <begin position="138"/>
        <end position="161"/>
    </location>
</feature>
<feature type="transmembrane region" description="Helical" evidence="7">
    <location>
        <begin position="173"/>
        <end position="195"/>
    </location>
</feature>
<name>A0A9W9MMU2_9EURO</name>
<organism evidence="8 9">
    <name type="scientific">Penicillium cinerascens</name>
    <dbReference type="NCBI Taxonomy" id="70096"/>
    <lineage>
        <taxon>Eukaryota</taxon>
        <taxon>Fungi</taxon>
        <taxon>Dikarya</taxon>
        <taxon>Ascomycota</taxon>
        <taxon>Pezizomycotina</taxon>
        <taxon>Eurotiomycetes</taxon>
        <taxon>Eurotiomycetidae</taxon>
        <taxon>Eurotiales</taxon>
        <taxon>Aspergillaceae</taxon>
        <taxon>Penicillium</taxon>
    </lineage>
</organism>
<feature type="region of interest" description="Disordered" evidence="6">
    <location>
        <begin position="211"/>
        <end position="233"/>
    </location>
</feature>
<evidence type="ECO:0000256" key="2">
    <source>
        <dbReference type="ARBA" id="ARBA00022448"/>
    </source>
</evidence>
<keyword evidence="4 7" id="KW-1133">Transmembrane helix</keyword>
<dbReference type="AlphaFoldDB" id="A0A9W9MMU2"/>
<evidence type="ECO:0000256" key="6">
    <source>
        <dbReference type="SAM" id="MobiDB-lite"/>
    </source>
</evidence>
<dbReference type="Proteomes" id="UP001150904">
    <property type="component" value="Unassembled WGS sequence"/>
</dbReference>
<dbReference type="OrthoDB" id="3900342at2759"/>
<dbReference type="PANTHER" id="PTHR45649:SF23">
    <property type="entry name" value="TRANSPORTER, PUTATIVE (EUROFUNG)-RELATED"/>
    <property type="match status" value="1"/>
</dbReference>
<dbReference type="Gene3D" id="1.20.1740.10">
    <property type="entry name" value="Amino acid/polyamine transporter I"/>
    <property type="match status" value="1"/>
</dbReference>
<accession>A0A9W9MMU2</accession>
<gene>
    <name evidence="8" type="ORF">N7498_005134</name>
</gene>
<evidence type="ECO:0000256" key="4">
    <source>
        <dbReference type="ARBA" id="ARBA00022989"/>
    </source>
</evidence>
<reference evidence="8" key="1">
    <citation type="submission" date="2022-12" db="EMBL/GenBank/DDBJ databases">
        <authorList>
            <person name="Petersen C."/>
        </authorList>
    </citation>
    <scope>NUCLEOTIDE SEQUENCE</scope>
    <source>
        <strain evidence="8">IBT 15544</strain>
    </source>
</reference>
<keyword evidence="5 7" id="KW-0472">Membrane</keyword>
<dbReference type="GeneID" id="83179497"/>
<dbReference type="GO" id="GO:0016020">
    <property type="term" value="C:membrane"/>
    <property type="evidence" value="ECO:0007669"/>
    <property type="project" value="UniProtKB-SubCell"/>
</dbReference>
<feature type="transmembrane region" description="Helical" evidence="7">
    <location>
        <begin position="103"/>
        <end position="126"/>
    </location>
</feature>
<evidence type="ECO:0000256" key="5">
    <source>
        <dbReference type="ARBA" id="ARBA00023136"/>
    </source>
</evidence>
<dbReference type="PANTHER" id="PTHR45649">
    <property type="entry name" value="AMINO-ACID PERMEASE BAT1"/>
    <property type="match status" value="1"/>
</dbReference>
<dbReference type="InterPro" id="IPR002293">
    <property type="entry name" value="AA/rel_permease1"/>
</dbReference>
<comment type="subcellular location">
    <subcellularLocation>
        <location evidence="1">Membrane</location>
        <topology evidence="1">Multi-pass membrane protein</topology>
    </subcellularLocation>
</comment>
<protein>
    <submittedName>
        <fullName evidence="8">Uncharacterized protein</fullName>
    </submittedName>
</protein>